<accession>N1PM42</accession>
<evidence type="ECO:0000256" key="4">
    <source>
        <dbReference type="ARBA" id="ARBA00009295"/>
    </source>
</evidence>
<feature type="transmembrane region" description="Helical" evidence="17">
    <location>
        <begin position="380"/>
        <end position="401"/>
    </location>
</feature>
<dbReference type="InterPro" id="IPR005804">
    <property type="entry name" value="FA_desaturase_dom"/>
</dbReference>
<keyword evidence="15 17" id="KW-0472">Membrane</keyword>
<evidence type="ECO:0000256" key="15">
    <source>
        <dbReference type="ARBA" id="ARBA00023136"/>
    </source>
</evidence>
<dbReference type="AlphaFoldDB" id="N1PM42"/>
<keyword evidence="12" id="KW-0560">Oxidoreductase</keyword>
<evidence type="ECO:0000313" key="19">
    <source>
        <dbReference type="EMBL" id="EME42396.1"/>
    </source>
</evidence>
<feature type="transmembrane region" description="Helical" evidence="17">
    <location>
        <begin position="413"/>
        <end position="435"/>
    </location>
</feature>
<dbReference type="PIRSF" id="PIRSF015921">
    <property type="entry name" value="FA_sphinglp_des"/>
    <property type="match status" value="1"/>
</dbReference>
<dbReference type="Gene3D" id="3.10.120.10">
    <property type="entry name" value="Cytochrome b5-like heme/steroid binding domain"/>
    <property type="match status" value="1"/>
</dbReference>
<keyword evidence="9" id="KW-0479">Metal-binding</keyword>
<reference evidence="19 20" key="2">
    <citation type="journal article" date="2012" name="PLoS Pathog.">
        <title>Diverse lifestyles and strategies of plant pathogenesis encoded in the genomes of eighteen Dothideomycetes fungi.</title>
        <authorList>
            <person name="Ohm R.A."/>
            <person name="Feau N."/>
            <person name="Henrissat B."/>
            <person name="Schoch C.L."/>
            <person name="Horwitz B.A."/>
            <person name="Barry K.W."/>
            <person name="Condon B.J."/>
            <person name="Copeland A.C."/>
            <person name="Dhillon B."/>
            <person name="Glaser F."/>
            <person name="Hesse C.N."/>
            <person name="Kosti I."/>
            <person name="LaButti K."/>
            <person name="Lindquist E.A."/>
            <person name="Lucas S."/>
            <person name="Salamov A.A."/>
            <person name="Bradshaw R.E."/>
            <person name="Ciuffetti L."/>
            <person name="Hamelin R.C."/>
            <person name="Kema G.H.J."/>
            <person name="Lawrence C."/>
            <person name="Scott J.A."/>
            <person name="Spatafora J.W."/>
            <person name="Turgeon B.G."/>
            <person name="de Wit P.J.G.M."/>
            <person name="Zhong S."/>
            <person name="Goodwin S.B."/>
            <person name="Grigoriev I.V."/>
        </authorList>
    </citation>
    <scope>NUCLEOTIDE SEQUENCE [LARGE SCALE GENOMIC DNA]</scope>
    <source>
        <strain evidence="20">NZE10 / CBS 128990</strain>
    </source>
</reference>
<evidence type="ECO:0000256" key="1">
    <source>
        <dbReference type="ARBA" id="ARBA00004141"/>
    </source>
</evidence>
<dbReference type="GO" id="GO:0016717">
    <property type="term" value="F:oxidoreductase activity, acting on paired donors, with oxidation of a pair of donors resulting in the reduction of molecular oxygen to two molecules of water"/>
    <property type="evidence" value="ECO:0007669"/>
    <property type="project" value="TreeGrafter"/>
</dbReference>
<dbReference type="InterPro" id="IPR036400">
    <property type="entry name" value="Cyt_B5-like_heme/steroid_sf"/>
</dbReference>
<evidence type="ECO:0000256" key="16">
    <source>
        <dbReference type="SAM" id="MobiDB-lite"/>
    </source>
</evidence>
<feature type="compositionally biased region" description="Low complexity" evidence="16">
    <location>
        <begin position="139"/>
        <end position="148"/>
    </location>
</feature>
<dbReference type="CDD" id="cd03506">
    <property type="entry name" value="Delta6-FADS-like"/>
    <property type="match status" value="1"/>
</dbReference>
<keyword evidence="8 17" id="KW-0812">Transmembrane</keyword>
<dbReference type="Pfam" id="PF00487">
    <property type="entry name" value="FA_desaturase"/>
    <property type="match status" value="1"/>
</dbReference>
<evidence type="ECO:0000256" key="6">
    <source>
        <dbReference type="ARBA" id="ARBA00016939"/>
    </source>
</evidence>
<keyword evidence="7" id="KW-0349">Heme</keyword>
<comment type="subcellular location">
    <subcellularLocation>
        <location evidence="1">Membrane</location>
        <topology evidence="1">Multi-pass membrane protein</topology>
    </subcellularLocation>
</comment>
<evidence type="ECO:0000256" key="10">
    <source>
        <dbReference type="ARBA" id="ARBA00022919"/>
    </source>
</evidence>
<dbReference type="GO" id="GO:0016020">
    <property type="term" value="C:membrane"/>
    <property type="evidence" value="ECO:0007669"/>
    <property type="project" value="UniProtKB-SubCell"/>
</dbReference>
<evidence type="ECO:0000256" key="3">
    <source>
        <dbReference type="ARBA" id="ARBA00004991"/>
    </source>
</evidence>
<dbReference type="OMA" id="SYMFLRM"/>
<dbReference type="PROSITE" id="PS50255">
    <property type="entry name" value="CYTOCHROME_B5_2"/>
    <property type="match status" value="1"/>
</dbReference>
<keyword evidence="13" id="KW-0408">Iron</keyword>
<comment type="pathway">
    <text evidence="2">Lipid metabolism; sphingolipid metabolism.</text>
</comment>
<keyword evidence="20" id="KW-1185">Reference proteome</keyword>
<dbReference type="InterPro" id="IPR001199">
    <property type="entry name" value="Cyt_B5-like_heme/steroid-bd"/>
</dbReference>
<evidence type="ECO:0000256" key="12">
    <source>
        <dbReference type="ARBA" id="ARBA00023002"/>
    </source>
</evidence>
<dbReference type="PANTHER" id="PTHR19353">
    <property type="entry name" value="FATTY ACID DESATURASE 2"/>
    <property type="match status" value="1"/>
</dbReference>
<dbReference type="HOGENOM" id="CLU_016265_3_1_1"/>
<dbReference type="SMART" id="SM01117">
    <property type="entry name" value="Cyt-b5"/>
    <property type="match status" value="1"/>
</dbReference>
<feature type="domain" description="Cytochrome b5 heme-binding" evidence="18">
    <location>
        <begin position="24"/>
        <end position="99"/>
    </location>
</feature>
<dbReference type="EMBL" id="KB446541">
    <property type="protein sequence ID" value="EME42396.1"/>
    <property type="molecule type" value="Genomic_DNA"/>
</dbReference>
<dbReference type="EC" id="1.14.19.18" evidence="5"/>
<proteinExistence type="inferred from homology"/>
<reference evidence="20" key="1">
    <citation type="journal article" date="2012" name="PLoS Genet.">
        <title>The genomes of the fungal plant pathogens Cladosporium fulvum and Dothistroma septosporum reveal adaptation to different hosts and lifestyles but also signatures of common ancestry.</title>
        <authorList>
            <person name="de Wit P.J.G.M."/>
            <person name="van der Burgt A."/>
            <person name="Oekmen B."/>
            <person name="Stergiopoulos I."/>
            <person name="Abd-Elsalam K.A."/>
            <person name="Aerts A.L."/>
            <person name="Bahkali A.H."/>
            <person name="Beenen H.G."/>
            <person name="Chettri P."/>
            <person name="Cox M.P."/>
            <person name="Datema E."/>
            <person name="de Vries R.P."/>
            <person name="Dhillon B."/>
            <person name="Ganley A.R."/>
            <person name="Griffiths S.A."/>
            <person name="Guo Y."/>
            <person name="Hamelin R.C."/>
            <person name="Henrissat B."/>
            <person name="Kabir M.S."/>
            <person name="Jashni M.K."/>
            <person name="Kema G."/>
            <person name="Klaubauf S."/>
            <person name="Lapidus A."/>
            <person name="Levasseur A."/>
            <person name="Lindquist E."/>
            <person name="Mehrabi R."/>
            <person name="Ohm R.A."/>
            <person name="Owen T.J."/>
            <person name="Salamov A."/>
            <person name="Schwelm A."/>
            <person name="Schijlen E."/>
            <person name="Sun H."/>
            <person name="van den Burg H.A."/>
            <person name="van Ham R.C.H.J."/>
            <person name="Zhang S."/>
            <person name="Goodwin S.B."/>
            <person name="Grigoriev I.V."/>
            <person name="Collemare J."/>
            <person name="Bradshaw R.E."/>
        </authorList>
    </citation>
    <scope>NUCLEOTIDE SEQUENCE [LARGE SCALE GENOMIC DNA]</scope>
    <source>
        <strain evidence="20">NZE10 / CBS 128990</strain>
    </source>
</reference>
<feature type="region of interest" description="Disordered" evidence="16">
    <location>
        <begin position="113"/>
        <end position="167"/>
    </location>
</feature>
<dbReference type="Proteomes" id="UP000016933">
    <property type="component" value="Unassembled WGS sequence"/>
</dbReference>
<evidence type="ECO:0000256" key="7">
    <source>
        <dbReference type="ARBA" id="ARBA00022617"/>
    </source>
</evidence>
<keyword evidence="10" id="KW-0746">Sphingolipid metabolism</keyword>
<comment type="pathway">
    <text evidence="3">Sphingolipid metabolism.</text>
</comment>
<protein>
    <recommendedName>
        <fullName evidence="6">Delta 8-(E)-sphingolipid desaturase</fullName>
        <ecNumber evidence="5">1.14.19.18</ecNumber>
    </recommendedName>
</protein>
<evidence type="ECO:0000313" key="20">
    <source>
        <dbReference type="Proteomes" id="UP000016933"/>
    </source>
</evidence>
<dbReference type="eggNOG" id="KOG4232">
    <property type="taxonomic scope" value="Eukaryota"/>
</dbReference>
<organism evidence="19 20">
    <name type="scientific">Dothistroma septosporum (strain NZE10 / CBS 128990)</name>
    <name type="common">Red band needle blight fungus</name>
    <name type="synonym">Mycosphaerella pini</name>
    <dbReference type="NCBI Taxonomy" id="675120"/>
    <lineage>
        <taxon>Eukaryota</taxon>
        <taxon>Fungi</taxon>
        <taxon>Dikarya</taxon>
        <taxon>Ascomycota</taxon>
        <taxon>Pezizomycotina</taxon>
        <taxon>Dothideomycetes</taxon>
        <taxon>Dothideomycetidae</taxon>
        <taxon>Mycosphaerellales</taxon>
        <taxon>Mycosphaerellaceae</taxon>
        <taxon>Dothistroma</taxon>
    </lineage>
</organism>
<dbReference type="GO" id="GO:0046872">
    <property type="term" value="F:metal ion binding"/>
    <property type="evidence" value="ECO:0007669"/>
    <property type="project" value="UniProtKB-KW"/>
</dbReference>
<sequence>MQTCSLSTTVANMAAAQHPSRYRDVVLTRGKIESLIAEGRKIVIVDGVVLKVDAWLPFHPGGDKALLHMVGRDATNEVKAFHSLETQVSMQKYRIGKIDGRWEDFVPPIQGGVFRSEEEHVSSSTTTPADGNVEHDSSGHSSSSEPSPVFEPAEHRSGSLRRRRVSIAASDSSATSLDTLAIGEPALDSKHPATGDERTKQEVRRDLDTFPSLDPTTQATIVEKYKLLDQRLRDDGFYNCNYSAYLVEALRYSFLGLMAYFFLLKGWYAPSGLFLGMLWHQLVFTVHDAGHMGITHNFHVDSCIGIFVADFLGGLSCCWWKRNHNVHHIVTNSAEHDPDIQHMPFFAVSHRFFDSLRSTYYDRVMTFDAVAKFVLQYQHYLYYPILTMGRFNLYVLSWQYIFLGQGPRKGPAWWHRYLEMAGQAFFWYWFGYLTVYKSIPTGWDRFVFVMVSHAITMPVHVQITLSHFAMSTADLGVAESFPQRMLRTTMDVDCPEWLDFFHGGLQFQAIHHLFPRMPRHNLRKAQRLVMEYCDVVGIPYSIWNFTEGNGKVIKQLEDIANQARILRECQKSMTMQDVLAGH</sequence>
<gene>
    <name evidence="19" type="ORF">DOTSEDRAFT_73278</name>
</gene>
<dbReference type="OrthoDB" id="260091at2759"/>
<keyword evidence="11 17" id="KW-1133">Transmembrane helix</keyword>
<evidence type="ECO:0000256" key="2">
    <source>
        <dbReference type="ARBA" id="ARBA00004760"/>
    </source>
</evidence>
<evidence type="ECO:0000256" key="13">
    <source>
        <dbReference type="ARBA" id="ARBA00023004"/>
    </source>
</evidence>
<evidence type="ECO:0000256" key="17">
    <source>
        <dbReference type="SAM" id="Phobius"/>
    </source>
</evidence>
<dbReference type="GO" id="GO:0006665">
    <property type="term" value="P:sphingolipid metabolic process"/>
    <property type="evidence" value="ECO:0007669"/>
    <property type="project" value="UniProtKB-UniPathway"/>
</dbReference>
<dbReference type="InterPro" id="IPR012171">
    <property type="entry name" value="Fatty_acid_desaturase"/>
</dbReference>
<dbReference type="STRING" id="675120.N1PM42"/>
<evidence type="ECO:0000259" key="18">
    <source>
        <dbReference type="PROSITE" id="PS50255"/>
    </source>
</evidence>
<evidence type="ECO:0000256" key="9">
    <source>
        <dbReference type="ARBA" id="ARBA00022723"/>
    </source>
</evidence>
<evidence type="ECO:0000256" key="14">
    <source>
        <dbReference type="ARBA" id="ARBA00023098"/>
    </source>
</evidence>
<evidence type="ECO:0000256" key="8">
    <source>
        <dbReference type="ARBA" id="ARBA00022692"/>
    </source>
</evidence>
<dbReference type="PANTHER" id="PTHR19353:SF30">
    <property type="entry name" value="DELTA 8-(E)-SPHINGOLIPID DESATURASE"/>
    <property type="match status" value="1"/>
</dbReference>
<name>N1PM42_DOTSN</name>
<evidence type="ECO:0000256" key="11">
    <source>
        <dbReference type="ARBA" id="ARBA00022989"/>
    </source>
</evidence>
<dbReference type="Pfam" id="PF00173">
    <property type="entry name" value="Cyt-b5"/>
    <property type="match status" value="1"/>
</dbReference>
<keyword evidence="14" id="KW-0443">Lipid metabolism</keyword>
<comment type="similarity">
    <text evidence="4">Belongs to the fatty acid desaturase type 1 family.</text>
</comment>
<dbReference type="UniPathway" id="UPA00222"/>
<evidence type="ECO:0000256" key="5">
    <source>
        <dbReference type="ARBA" id="ARBA00012019"/>
    </source>
</evidence>
<dbReference type="SUPFAM" id="SSF55856">
    <property type="entry name" value="Cytochrome b5-like heme/steroid binding domain"/>
    <property type="match status" value="1"/>
</dbReference>